<name>A0A5A7QB52_STRAF</name>
<organism evidence="1 2">
    <name type="scientific">Striga asiatica</name>
    <name type="common">Asiatic witchweed</name>
    <name type="synonym">Buchnera asiatica</name>
    <dbReference type="NCBI Taxonomy" id="4170"/>
    <lineage>
        <taxon>Eukaryota</taxon>
        <taxon>Viridiplantae</taxon>
        <taxon>Streptophyta</taxon>
        <taxon>Embryophyta</taxon>
        <taxon>Tracheophyta</taxon>
        <taxon>Spermatophyta</taxon>
        <taxon>Magnoliopsida</taxon>
        <taxon>eudicotyledons</taxon>
        <taxon>Gunneridae</taxon>
        <taxon>Pentapetalae</taxon>
        <taxon>asterids</taxon>
        <taxon>lamiids</taxon>
        <taxon>Lamiales</taxon>
        <taxon>Orobanchaceae</taxon>
        <taxon>Buchnereae</taxon>
        <taxon>Striga</taxon>
    </lineage>
</organism>
<dbReference type="AlphaFoldDB" id="A0A5A7QB52"/>
<accession>A0A5A7QB52</accession>
<proteinExistence type="predicted"/>
<keyword evidence="2" id="KW-1185">Reference proteome</keyword>
<dbReference type="Proteomes" id="UP000325081">
    <property type="component" value="Unassembled WGS sequence"/>
</dbReference>
<comment type="caution">
    <text evidence="1">The sequence shown here is derived from an EMBL/GenBank/DDBJ whole genome shotgun (WGS) entry which is preliminary data.</text>
</comment>
<gene>
    <name evidence="1" type="ORF">STAS_17976</name>
</gene>
<keyword evidence="1" id="KW-0687">Ribonucleoprotein</keyword>
<evidence type="ECO:0000313" key="1">
    <source>
        <dbReference type="EMBL" id="GER41271.1"/>
    </source>
</evidence>
<sequence>MRFSLHPIEQGVVSSTSPHFSSREVSAICRSWLGFKSHFHSKSMDVYFSLAKPINIGRRLENINQSYQVRLHIPIVTQVVENNTRPFYTHQTYQSLAVLDPRPVGLHSGKANLTGISRAHCIPSTCRESLDKRSQFFRCLDAVLQPKLGAERLLALEYAQKPCMLVSTVVGLLSVADGLLCRGDLLQPGTGAGLGRSGPTRLAGNWCFDRRLLLE</sequence>
<protein>
    <submittedName>
        <fullName evidence="1">50S ribosomal protein L31 type B</fullName>
    </submittedName>
</protein>
<dbReference type="GO" id="GO:0005840">
    <property type="term" value="C:ribosome"/>
    <property type="evidence" value="ECO:0007669"/>
    <property type="project" value="UniProtKB-KW"/>
</dbReference>
<evidence type="ECO:0000313" key="2">
    <source>
        <dbReference type="Proteomes" id="UP000325081"/>
    </source>
</evidence>
<dbReference type="EMBL" id="BKCP01006071">
    <property type="protein sequence ID" value="GER41271.1"/>
    <property type="molecule type" value="Genomic_DNA"/>
</dbReference>
<keyword evidence="1" id="KW-0689">Ribosomal protein</keyword>
<reference evidence="2" key="1">
    <citation type="journal article" date="2019" name="Curr. Biol.">
        <title>Genome Sequence of Striga asiatica Provides Insight into the Evolution of Plant Parasitism.</title>
        <authorList>
            <person name="Yoshida S."/>
            <person name="Kim S."/>
            <person name="Wafula E.K."/>
            <person name="Tanskanen J."/>
            <person name="Kim Y.M."/>
            <person name="Honaas L."/>
            <person name="Yang Z."/>
            <person name="Spallek T."/>
            <person name="Conn C.E."/>
            <person name="Ichihashi Y."/>
            <person name="Cheong K."/>
            <person name="Cui S."/>
            <person name="Der J.P."/>
            <person name="Gundlach H."/>
            <person name="Jiao Y."/>
            <person name="Hori C."/>
            <person name="Ishida J.K."/>
            <person name="Kasahara H."/>
            <person name="Kiba T."/>
            <person name="Kim M.S."/>
            <person name="Koo N."/>
            <person name="Laohavisit A."/>
            <person name="Lee Y.H."/>
            <person name="Lumba S."/>
            <person name="McCourt P."/>
            <person name="Mortimer J.C."/>
            <person name="Mutuku J.M."/>
            <person name="Nomura T."/>
            <person name="Sasaki-Sekimoto Y."/>
            <person name="Seto Y."/>
            <person name="Wang Y."/>
            <person name="Wakatake T."/>
            <person name="Sakakibara H."/>
            <person name="Demura T."/>
            <person name="Yamaguchi S."/>
            <person name="Yoneyama K."/>
            <person name="Manabe R.I."/>
            <person name="Nelson D.C."/>
            <person name="Schulman A.H."/>
            <person name="Timko M.P."/>
            <person name="dePamphilis C.W."/>
            <person name="Choi D."/>
            <person name="Shirasu K."/>
        </authorList>
    </citation>
    <scope>NUCLEOTIDE SEQUENCE [LARGE SCALE GENOMIC DNA]</scope>
    <source>
        <strain evidence="2">cv. UVA1</strain>
    </source>
</reference>